<sequence>MSKITKLRDKLYKTPPPTDFTWENLKTLLTSLGFNEVQGNGSRVKFIHDVLDFPIIIHKPHPQNTLKQYSIKQIKEALDELKTLLGE</sequence>
<dbReference type="Proteomes" id="UP001182304">
    <property type="component" value="Unassembled WGS sequence"/>
</dbReference>
<dbReference type="EMBL" id="JANIEN010000037">
    <property type="protein sequence ID" value="MDT3453550.1"/>
    <property type="molecule type" value="Genomic_DNA"/>
</dbReference>
<evidence type="ECO:0000313" key="1">
    <source>
        <dbReference type="EMBL" id="MDT3453550.1"/>
    </source>
</evidence>
<gene>
    <name evidence="1" type="ORF">NQF69_12335</name>
</gene>
<name>A0AAW8VAX4_PASMD</name>
<dbReference type="AlphaFoldDB" id="A0AAW8VAX4"/>
<dbReference type="RefSeq" id="WP_016533478.1">
    <property type="nucleotide sequence ID" value="NZ_AP025519.1"/>
</dbReference>
<accession>A0AAW8VAX4</accession>
<evidence type="ECO:0000313" key="2">
    <source>
        <dbReference type="Proteomes" id="UP001182304"/>
    </source>
</evidence>
<organism evidence="1 2">
    <name type="scientific">Pasteurella multocida</name>
    <dbReference type="NCBI Taxonomy" id="747"/>
    <lineage>
        <taxon>Bacteria</taxon>
        <taxon>Pseudomonadati</taxon>
        <taxon>Pseudomonadota</taxon>
        <taxon>Gammaproteobacteria</taxon>
        <taxon>Pasteurellales</taxon>
        <taxon>Pasteurellaceae</taxon>
        <taxon>Pasteurella</taxon>
    </lineage>
</organism>
<dbReference type="InterPro" id="IPR012933">
    <property type="entry name" value="HicA_mRNA_interferase"/>
</dbReference>
<comment type="caution">
    <text evidence="1">The sequence shown here is derived from an EMBL/GenBank/DDBJ whole genome shotgun (WGS) entry which is preliminary data.</text>
</comment>
<dbReference type="Pfam" id="PF07927">
    <property type="entry name" value="HicA_toxin"/>
    <property type="match status" value="1"/>
</dbReference>
<reference evidence="1" key="1">
    <citation type="submission" date="2022-07" db="EMBL/GenBank/DDBJ databases">
        <title>Sequence of Pasteurella multocoda 17BRD-035.</title>
        <authorList>
            <person name="Roy Chowdhury P."/>
            <person name="Alhamami T."/>
            <person name="Trott D.J."/>
            <person name="Djordvevic S.P."/>
        </authorList>
    </citation>
    <scope>NUCLEOTIDE SEQUENCE</scope>
    <source>
        <strain evidence="1">17BRD-035</strain>
    </source>
</reference>
<protein>
    <submittedName>
        <fullName evidence="1">Type II toxin-antitoxin system HicA family toxin</fullName>
    </submittedName>
</protein>
<dbReference type="GO" id="GO:0003729">
    <property type="term" value="F:mRNA binding"/>
    <property type="evidence" value="ECO:0007669"/>
    <property type="project" value="InterPro"/>
</dbReference>
<dbReference type="SUPFAM" id="SSF54786">
    <property type="entry name" value="YcfA/nrd intein domain"/>
    <property type="match status" value="1"/>
</dbReference>
<proteinExistence type="predicted"/>